<feature type="transmembrane region" description="Helical" evidence="1">
    <location>
        <begin position="182"/>
        <end position="215"/>
    </location>
</feature>
<evidence type="ECO:0000313" key="2">
    <source>
        <dbReference type="EMBL" id="NID11473.1"/>
    </source>
</evidence>
<dbReference type="EMBL" id="WAEL01000005">
    <property type="protein sequence ID" value="NID11473.1"/>
    <property type="molecule type" value="Genomic_DNA"/>
</dbReference>
<sequence>MIYLLASILLSVMLLLNFRLFPRYNVNTVQAISLNYIVCFLTGYALLPTDVPFTVDFSQTWTWVALGIGVAFVVTFLLSGESTQRNGITATSLANNLSLVIPVCVSLFVLSGTSAQAFDGWNYLGLALAVVAVALSTYKKSADEAQATPGHASRSGLVALLPVAVFLMYGFTNTMINYMNVAYIATLGINPVVVTLTMVIGAIAAGMVLFVFRLVTGQDRFEARNLIGAFTLGVPNFLSFYTLVLALSAFSGNGALVYPLYNIGVILVAAGVAALFFREKLLAINKIGLALAVVAIGLISWQKFCGM</sequence>
<dbReference type="RefSeq" id="WP_166692480.1">
    <property type="nucleotide sequence ID" value="NZ_WAEL01000005.1"/>
</dbReference>
<dbReference type="Proteomes" id="UP000606008">
    <property type="component" value="Unassembled WGS sequence"/>
</dbReference>
<keyword evidence="3" id="KW-1185">Reference proteome</keyword>
<feature type="transmembrane region" description="Helical" evidence="1">
    <location>
        <begin position="6"/>
        <end position="22"/>
    </location>
</feature>
<dbReference type="SUPFAM" id="SSF103481">
    <property type="entry name" value="Multidrug resistance efflux transporter EmrE"/>
    <property type="match status" value="1"/>
</dbReference>
<feature type="transmembrane region" description="Helical" evidence="1">
    <location>
        <begin position="158"/>
        <end position="176"/>
    </location>
</feature>
<keyword evidence="1" id="KW-0812">Transmembrane</keyword>
<evidence type="ECO:0000256" key="1">
    <source>
        <dbReference type="SAM" id="Phobius"/>
    </source>
</evidence>
<feature type="transmembrane region" description="Helical" evidence="1">
    <location>
        <begin position="227"/>
        <end position="250"/>
    </location>
</feature>
<evidence type="ECO:0000313" key="3">
    <source>
        <dbReference type="Proteomes" id="UP000606008"/>
    </source>
</evidence>
<gene>
    <name evidence="2" type="ORF">F7231_14960</name>
</gene>
<feature type="transmembrane region" description="Helical" evidence="1">
    <location>
        <begin position="61"/>
        <end position="80"/>
    </location>
</feature>
<comment type="caution">
    <text evidence="2">The sequence shown here is derived from an EMBL/GenBank/DDBJ whole genome shotgun (WGS) entry which is preliminary data.</text>
</comment>
<reference evidence="3" key="2">
    <citation type="submission" date="2023-07" db="EMBL/GenBank/DDBJ databases">
        <authorList>
            <person name="Jung D.-H."/>
        </authorList>
    </citation>
    <scope>NUCLEOTIDE SEQUENCE [LARGE SCALE GENOMIC DNA]</scope>
    <source>
        <strain evidence="3">JA-25</strain>
    </source>
</reference>
<proteinExistence type="predicted"/>
<keyword evidence="1" id="KW-1133">Transmembrane helix</keyword>
<feature type="transmembrane region" description="Helical" evidence="1">
    <location>
        <begin position="120"/>
        <end position="138"/>
    </location>
</feature>
<feature type="transmembrane region" description="Helical" evidence="1">
    <location>
        <begin position="284"/>
        <end position="301"/>
    </location>
</feature>
<feature type="transmembrane region" description="Helical" evidence="1">
    <location>
        <begin position="92"/>
        <end position="114"/>
    </location>
</feature>
<name>A0ABX0QKU1_9BACT</name>
<accession>A0ABX0QKU1</accession>
<organism evidence="2 3">
    <name type="scientific">Fibrivirga algicola</name>
    <dbReference type="NCBI Taxonomy" id="2950420"/>
    <lineage>
        <taxon>Bacteria</taxon>
        <taxon>Pseudomonadati</taxon>
        <taxon>Bacteroidota</taxon>
        <taxon>Cytophagia</taxon>
        <taxon>Cytophagales</taxon>
        <taxon>Spirosomataceae</taxon>
        <taxon>Fibrivirga</taxon>
    </lineage>
</organism>
<feature type="transmembrane region" description="Helical" evidence="1">
    <location>
        <begin position="34"/>
        <end position="55"/>
    </location>
</feature>
<reference evidence="3" key="1">
    <citation type="submission" date="2019-09" db="EMBL/GenBank/DDBJ databases">
        <authorList>
            <person name="Jung D.-H."/>
        </authorList>
    </citation>
    <scope>NUCLEOTIDE SEQUENCE [LARGE SCALE GENOMIC DNA]</scope>
    <source>
        <strain evidence="3">JA-25</strain>
    </source>
</reference>
<dbReference type="InterPro" id="IPR037185">
    <property type="entry name" value="EmrE-like"/>
</dbReference>
<protein>
    <submittedName>
        <fullName evidence="2">EamA/RhaT family transporter</fullName>
    </submittedName>
</protein>
<feature type="transmembrane region" description="Helical" evidence="1">
    <location>
        <begin position="256"/>
        <end position="277"/>
    </location>
</feature>
<keyword evidence="1" id="KW-0472">Membrane</keyword>